<keyword evidence="1" id="KW-0812">Transmembrane</keyword>
<keyword evidence="1" id="KW-0472">Membrane</keyword>
<gene>
    <name evidence="3" type="ORF">B0H15DRAFT_949416</name>
</gene>
<dbReference type="PANTHER" id="PTHR40465:SF1">
    <property type="entry name" value="DUF6534 DOMAIN-CONTAINING PROTEIN"/>
    <property type="match status" value="1"/>
</dbReference>
<sequence>MADIPWTLGALLIGGSIALVLSGIVVVQCIIFFKLYPDERWRRRSMIEVLAVGVLDLLHSAFIVTSLFHYFIRFFGDRSEADYIPWSVALTVVVTAAQTLIFHWYFAAKIHKSSEKNWWIVAPIVTLAFLRLSAAKYSIHRRDDSSSTLLSVYAKIPRCAQSALLRLRSISISNPAQWIFTTGLSLSAAVDILITACLCYFLHQMRRRTASTTMTHVVNTLTLYTLENGFFTCITTTASLISWLAMPQNLVFMGLHFIIGKLYVNSLLFSLNTQKELREMRTEKPEWEASQRVLPLNGYIDTAPRTVSDPYSSTYLTAREAYHPAFKSIPPGLPTHLEVSVERTVTRSSDEPIESRMDAYGLRPATRSRPNSLQYALEPWRSLP</sequence>
<dbReference type="Pfam" id="PF20152">
    <property type="entry name" value="DUF6534"/>
    <property type="match status" value="1"/>
</dbReference>
<protein>
    <recommendedName>
        <fullName evidence="2">DUF6534 domain-containing protein</fullName>
    </recommendedName>
</protein>
<feature type="transmembrane region" description="Helical" evidence="1">
    <location>
        <begin position="178"/>
        <end position="202"/>
    </location>
</feature>
<feature type="transmembrane region" description="Helical" evidence="1">
    <location>
        <begin position="84"/>
        <end position="106"/>
    </location>
</feature>
<evidence type="ECO:0000256" key="1">
    <source>
        <dbReference type="SAM" id="Phobius"/>
    </source>
</evidence>
<evidence type="ECO:0000313" key="4">
    <source>
        <dbReference type="Proteomes" id="UP001222325"/>
    </source>
</evidence>
<evidence type="ECO:0000313" key="3">
    <source>
        <dbReference type="EMBL" id="KAJ7088784.1"/>
    </source>
</evidence>
<feature type="transmembrane region" description="Helical" evidence="1">
    <location>
        <begin position="250"/>
        <end position="271"/>
    </location>
</feature>
<keyword evidence="4" id="KW-1185">Reference proteome</keyword>
<feature type="domain" description="DUF6534" evidence="2">
    <location>
        <begin position="187"/>
        <end position="274"/>
    </location>
</feature>
<feature type="transmembrane region" description="Helical" evidence="1">
    <location>
        <begin position="6"/>
        <end position="33"/>
    </location>
</feature>
<dbReference type="EMBL" id="JARJCN010000025">
    <property type="protein sequence ID" value="KAJ7088784.1"/>
    <property type="molecule type" value="Genomic_DNA"/>
</dbReference>
<feature type="transmembrane region" description="Helical" evidence="1">
    <location>
        <begin position="45"/>
        <end position="72"/>
    </location>
</feature>
<proteinExistence type="predicted"/>
<dbReference type="Proteomes" id="UP001222325">
    <property type="component" value="Unassembled WGS sequence"/>
</dbReference>
<reference evidence="3" key="1">
    <citation type="submission" date="2023-03" db="EMBL/GenBank/DDBJ databases">
        <title>Massive genome expansion in bonnet fungi (Mycena s.s.) driven by repeated elements and novel gene families across ecological guilds.</title>
        <authorList>
            <consortium name="Lawrence Berkeley National Laboratory"/>
            <person name="Harder C.B."/>
            <person name="Miyauchi S."/>
            <person name="Viragh M."/>
            <person name="Kuo A."/>
            <person name="Thoen E."/>
            <person name="Andreopoulos B."/>
            <person name="Lu D."/>
            <person name="Skrede I."/>
            <person name="Drula E."/>
            <person name="Henrissat B."/>
            <person name="Morin E."/>
            <person name="Kohler A."/>
            <person name="Barry K."/>
            <person name="LaButti K."/>
            <person name="Morin E."/>
            <person name="Salamov A."/>
            <person name="Lipzen A."/>
            <person name="Mereny Z."/>
            <person name="Hegedus B."/>
            <person name="Baldrian P."/>
            <person name="Stursova M."/>
            <person name="Weitz H."/>
            <person name="Taylor A."/>
            <person name="Grigoriev I.V."/>
            <person name="Nagy L.G."/>
            <person name="Martin F."/>
            <person name="Kauserud H."/>
        </authorList>
    </citation>
    <scope>NUCLEOTIDE SEQUENCE</scope>
    <source>
        <strain evidence="3">CBHHK173m</strain>
    </source>
</reference>
<name>A0AAD6XP52_9AGAR</name>
<evidence type="ECO:0000259" key="2">
    <source>
        <dbReference type="Pfam" id="PF20152"/>
    </source>
</evidence>
<dbReference type="AlphaFoldDB" id="A0AAD6XP52"/>
<comment type="caution">
    <text evidence="3">The sequence shown here is derived from an EMBL/GenBank/DDBJ whole genome shotgun (WGS) entry which is preliminary data.</text>
</comment>
<dbReference type="InterPro" id="IPR045339">
    <property type="entry name" value="DUF6534"/>
</dbReference>
<feature type="transmembrane region" description="Helical" evidence="1">
    <location>
        <begin position="118"/>
        <end position="139"/>
    </location>
</feature>
<feature type="transmembrane region" description="Helical" evidence="1">
    <location>
        <begin position="223"/>
        <end position="244"/>
    </location>
</feature>
<dbReference type="PANTHER" id="PTHR40465">
    <property type="entry name" value="CHROMOSOME 1, WHOLE GENOME SHOTGUN SEQUENCE"/>
    <property type="match status" value="1"/>
</dbReference>
<keyword evidence="1" id="KW-1133">Transmembrane helix</keyword>
<organism evidence="3 4">
    <name type="scientific">Mycena belliarum</name>
    <dbReference type="NCBI Taxonomy" id="1033014"/>
    <lineage>
        <taxon>Eukaryota</taxon>
        <taxon>Fungi</taxon>
        <taxon>Dikarya</taxon>
        <taxon>Basidiomycota</taxon>
        <taxon>Agaricomycotina</taxon>
        <taxon>Agaricomycetes</taxon>
        <taxon>Agaricomycetidae</taxon>
        <taxon>Agaricales</taxon>
        <taxon>Marasmiineae</taxon>
        <taxon>Mycenaceae</taxon>
        <taxon>Mycena</taxon>
    </lineage>
</organism>
<accession>A0AAD6XP52</accession>